<dbReference type="Gene3D" id="1.10.1660.10">
    <property type="match status" value="1"/>
</dbReference>
<name>A0ABQ0RYG9_9PSEU</name>
<feature type="domain" description="HTH merR-type" evidence="1">
    <location>
        <begin position="24"/>
        <end position="70"/>
    </location>
</feature>
<dbReference type="CDD" id="cd04762">
    <property type="entry name" value="HTH_MerR-trunc"/>
    <property type="match status" value="1"/>
</dbReference>
<gene>
    <name evidence="2" type="ORF">PSA01_27350</name>
</gene>
<dbReference type="InterPro" id="IPR009061">
    <property type="entry name" value="DNA-bd_dom_put_sf"/>
</dbReference>
<accession>A0ABQ0RYG9</accession>
<protein>
    <recommendedName>
        <fullName evidence="1">HTH merR-type domain-containing protein</fullName>
    </recommendedName>
</protein>
<dbReference type="Proteomes" id="UP000320693">
    <property type="component" value="Unassembled WGS sequence"/>
</dbReference>
<reference evidence="2 3" key="1">
    <citation type="submission" date="2019-06" db="EMBL/GenBank/DDBJ databases">
        <title>Whole genome shotgun sequence of Pseudonocardia saturnea NBRC 14499.</title>
        <authorList>
            <person name="Hosoyama A."/>
            <person name="Uohara A."/>
            <person name="Ohji S."/>
            <person name="Ichikawa N."/>
        </authorList>
    </citation>
    <scope>NUCLEOTIDE SEQUENCE [LARGE SCALE GENOMIC DNA]</scope>
    <source>
        <strain evidence="2 3">NBRC 14499</strain>
    </source>
</reference>
<dbReference type="SUPFAM" id="SSF46955">
    <property type="entry name" value="Putative DNA-binding domain"/>
    <property type="match status" value="1"/>
</dbReference>
<comment type="caution">
    <text evidence="2">The sequence shown here is derived from an EMBL/GenBank/DDBJ whole genome shotgun (WGS) entry which is preliminary data.</text>
</comment>
<dbReference type="Pfam" id="PF13411">
    <property type="entry name" value="MerR_1"/>
    <property type="match status" value="1"/>
</dbReference>
<dbReference type="EMBL" id="BJNH01000027">
    <property type="protein sequence ID" value="GEC25706.1"/>
    <property type="molecule type" value="Genomic_DNA"/>
</dbReference>
<keyword evidence="3" id="KW-1185">Reference proteome</keyword>
<sequence>MTNTAPQTVPLSVQLVAKTEFDLTTGDLARHFGVAPLTIARWADAGLIPCQRLPARGHRRFRPADVEALARSMAEGPVAA</sequence>
<evidence type="ECO:0000313" key="3">
    <source>
        <dbReference type="Proteomes" id="UP000320693"/>
    </source>
</evidence>
<dbReference type="InterPro" id="IPR000551">
    <property type="entry name" value="MerR-type_HTH_dom"/>
</dbReference>
<dbReference type="RefSeq" id="WP_085912627.1">
    <property type="nucleotide sequence ID" value="NZ_BJNH01000027.1"/>
</dbReference>
<evidence type="ECO:0000313" key="2">
    <source>
        <dbReference type="EMBL" id="GEC25706.1"/>
    </source>
</evidence>
<evidence type="ECO:0000259" key="1">
    <source>
        <dbReference type="Pfam" id="PF13411"/>
    </source>
</evidence>
<organism evidence="2 3">
    <name type="scientific">Pseudonocardia saturnea</name>
    <dbReference type="NCBI Taxonomy" id="33909"/>
    <lineage>
        <taxon>Bacteria</taxon>
        <taxon>Bacillati</taxon>
        <taxon>Actinomycetota</taxon>
        <taxon>Actinomycetes</taxon>
        <taxon>Pseudonocardiales</taxon>
        <taxon>Pseudonocardiaceae</taxon>
        <taxon>Pseudonocardia</taxon>
    </lineage>
</organism>
<proteinExistence type="predicted"/>